<dbReference type="OrthoDB" id="9794935at2"/>
<accession>A0A368W1H2</accession>
<gene>
    <name evidence="1" type="ORF">DFP97_109143</name>
</gene>
<evidence type="ECO:0000313" key="2">
    <source>
        <dbReference type="Proteomes" id="UP000252415"/>
    </source>
</evidence>
<protein>
    <recommendedName>
        <fullName evidence="3">Nitroimidazol reductase NimA-like FMN-containing flavoprotein (Pyridoxamine 5'-phosphate oxidase superfamily)</fullName>
    </recommendedName>
</protein>
<dbReference type="SUPFAM" id="SSF50475">
    <property type="entry name" value="FMN-binding split barrel"/>
    <property type="match status" value="1"/>
</dbReference>
<dbReference type="PANTHER" id="PTHR34071:SF2">
    <property type="entry name" value="FLAVIN-NUCLEOTIDE-BINDING PROTEIN"/>
    <property type="match status" value="1"/>
</dbReference>
<dbReference type="Pfam" id="PF12900">
    <property type="entry name" value="Pyridox_ox_2"/>
    <property type="match status" value="1"/>
</dbReference>
<dbReference type="PANTHER" id="PTHR34071">
    <property type="entry name" value="5-NITROIMIDAZOLE ANTIBIOTICS RESISTANCE PROTEIN, NIMA-FAMILY-RELATED PROTEIN-RELATED"/>
    <property type="match status" value="1"/>
</dbReference>
<dbReference type="RefSeq" id="WP_114381138.1">
    <property type="nucleotide sequence ID" value="NZ_QPJD01000009.1"/>
</dbReference>
<comment type="caution">
    <text evidence="1">The sequence shown here is derived from an EMBL/GenBank/DDBJ whole genome shotgun (WGS) entry which is preliminary data.</text>
</comment>
<reference evidence="1 2" key="1">
    <citation type="submission" date="2018-07" db="EMBL/GenBank/DDBJ databases">
        <title>Genomic Encyclopedia of Type Strains, Phase III (KMG-III): the genomes of soil and plant-associated and newly described type strains.</title>
        <authorList>
            <person name="Whitman W."/>
        </authorList>
    </citation>
    <scope>NUCLEOTIDE SEQUENCE [LARGE SCALE GENOMIC DNA]</scope>
    <source>
        <strain evidence="1 2">CECT 7506</strain>
    </source>
</reference>
<dbReference type="EMBL" id="QPJD01000009">
    <property type="protein sequence ID" value="RCW46498.1"/>
    <property type="molecule type" value="Genomic_DNA"/>
</dbReference>
<dbReference type="Proteomes" id="UP000252415">
    <property type="component" value="Unassembled WGS sequence"/>
</dbReference>
<sequence length="183" mass="20670">MFSIRYQKRECTDSSKIDAFLSHANVGFLGLSDGSQPYVVPLNFIWLDGAFYFHGAAAGRKVNILEKNKEACFTVSEQYGTITNPIPAHTDTAYMSVMAFGHIELLDDLDQALYAMQRMLDKYVPGYYDKPLSKAHLEKYRSSLGSATLVFKLICSSMTAKENEEVPERMYDRAHYSNNHVGD</sequence>
<dbReference type="InterPro" id="IPR024747">
    <property type="entry name" value="Pyridox_Oxase-rel"/>
</dbReference>
<name>A0A368W1H2_9BACL</name>
<dbReference type="InterPro" id="IPR012349">
    <property type="entry name" value="Split_barrel_FMN-bd"/>
</dbReference>
<keyword evidence="2" id="KW-1185">Reference proteome</keyword>
<dbReference type="AlphaFoldDB" id="A0A368W1H2"/>
<proteinExistence type="predicted"/>
<evidence type="ECO:0000313" key="1">
    <source>
        <dbReference type="EMBL" id="RCW46498.1"/>
    </source>
</evidence>
<organism evidence="1 2">
    <name type="scientific">Paenibacillus prosopidis</name>
    <dbReference type="NCBI Taxonomy" id="630520"/>
    <lineage>
        <taxon>Bacteria</taxon>
        <taxon>Bacillati</taxon>
        <taxon>Bacillota</taxon>
        <taxon>Bacilli</taxon>
        <taxon>Bacillales</taxon>
        <taxon>Paenibacillaceae</taxon>
        <taxon>Paenibacillus</taxon>
    </lineage>
</organism>
<evidence type="ECO:0008006" key="3">
    <source>
        <dbReference type="Google" id="ProtNLM"/>
    </source>
</evidence>
<dbReference type="Gene3D" id="2.30.110.10">
    <property type="entry name" value="Electron Transport, Fmn-binding Protein, Chain A"/>
    <property type="match status" value="1"/>
</dbReference>